<evidence type="ECO:0000256" key="1">
    <source>
        <dbReference type="ARBA" id="ARBA00004251"/>
    </source>
</evidence>
<evidence type="ECO:0000256" key="4">
    <source>
        <dbReference type="ARBA" id="ARBA00012513"/>
    </source>
</evidence>
<dbReference type="InterPro" id="IPR032675">
    <property type="entry name" value="LRR_dom_sf"/>
</dbReference>
<dbReference type="Pfam" id="PF00069">
    <property type="entry name" value="Pkinase"/>
    <property type="match status" value="1"/>
</dbReference>
<feature type="signal peptide" evidence="27">
    <location>
        <begin position="1"/>
        <end position="32"/>
    </location>
</feature>
<dbReference type="PROSITE" id="PS50011">
    <property type="entry name" value="PROTEIN_KINASE_DOM"/>
    <property type="match status" value="1"/>
</dbReference>
<dbReference type="SUPFAM" id="SSF52058">
    <property type="entry name" value="L domain-like"/>
    <property type="match status" value="3"/>
</dbReference>
<comment type="similarity">
    <text evidence="3">Belongs to the protein kinase superfamily. Ser/Thr protein kinase family.</text>
</comment>
<feature type="chain" id="PRO_5044762421" description="Receptor kinase-like protein Xa21" evidence="27">
    <location>
        <begin position="33"/>
        <end position="1151"/>
    </location>
</feature>
<dbReference type="FunFam" id="3.30.200.20:FF:000432">
    <property type="entry name" value="LRR receptor-like serine/threonine-protein kinase EFR"/>
    <property type="match status" value="1"/>
</dbReference>
<keyword evidence="16 26" id="KW-1133">Transmembrane helix</keyword>
<dbReference type="PROSITE" id="PS00108">
    <property type="entry name" value="PROTEIN_KINASE_ST"/>
    <property type="match status" value="1"/>
</dbReference>
<accession>A0ABC9A3A0</accession>
<comment type="catalytic activity">
    <reaction evidence="20">
        <text>L-threonyl-[protein] + ATP = O-phospho-L-threonyl-[protein] + ADP + H(+)</text>
        <dbReference type="Rhea" id="RHEA:46608"/>
        <dbReference type="Rhea" id="RHEA-COMP:11060"/>
        <dbReference type="Rhea" id="RHEA-COMP:11605"/>
        <dbReference type="ChEBI" id="CHEBI:15378"/>
        <dbReference type="ChEBI" id="CHEBI:30013"/>
        <dbReference type="ChEBI" id="CHEBI:30616"/>
        <dbReference type="ChEBI" id="CHEBI:61977"/>
        <dbReference type="ChEBI" id="CHEBI:456216"/>
        <dbReference type="EC" id="2.7.11.1"/>
    </reaction>
</comment>
<dbReference type="SMART" id="SM00220">
    <property type="entry name" value="S_TKc"/>
    <property type="match status" value="1"/>
</dbReference>
<dbReference type="Gene3D" id="3.80.10.10">
    <property type="entry name" value="Ribonuclease Inhibitor"/>
    <property type="match status" value="4"/>
</dbReference>
<dbReference type="Proteomes" id="UP001497457">
    <property type="component" value="Chromosome 2b"/>
</dbReference>
<keyword evidence="12" id="KW-0677">Repeat</keyword>
<dbReference type="PROSITE" id="PS00107">
    <property type="entry name" value="PROTEIN_KINASE_ATP"/>
    <property type="match status" value="1"/>
</dbReference>
<feature type="transmembrane region" description="Helical" evidence="26">
    <location>
        <begin position="777"/>
        <end position="801"/>
    </location>
</feature>
<dbReference type="FunFam" id="3.80.10.10:FF:000275">
    <property type="entry name" value="Leucine-rich repeat receptor-like protein kinase"/>
    <property type="match status" value="1"/>
</dbReference>
<dbReference type="InterPro" id="IPR001611">
    <property type="entry name" value="Leu-rich_rpt"/>
</dbReference>
<keyword evidence="6" id="KW-0723">Serine/threonine-protein kinase</keyword>
<evidence type="ECO:0000256" key="20">
    <source>
        <dbReference type="ARBA" id="ARBA00047899"/>
    </source>
</evidence>
<evidence type="ECO:0000256" key="15">
    <source>
        <dbReference type="ARBA" id="ARBA00022840"/>
    </source>
</evidence>
<keyword evidence="18" id="KW-0675">Receptor</keyword>
<comment type="subcellular location">
    <subcellularLocation>
        <location evidence="1">Cell membrane</location>
        <topology evidence="1">Single-pass type I membrane protein</topology>
    </subcellularLocation>
    <subcellularLocation>
        <location evidence="2">Endoplasmic reticulum membrane</location>
        <topology evidence="2">Single-pass membrane protein</topology>
    </subcellularLocation>
</comment>
<keyword evidence="17 26" id="KW-0472">Membrane</keyword>
<evidence type="ECO:0000256" key="12">
    <source>
        <dbReference type="ARBA" id="ARBA00022737"/>
    </source>
</evidence>
<keyword evidence="15 25" id="KW-0067">ATP-binding</keyword>
<dbReference type="InterPro" id="IPR017441">
    <property type="entry name" value="Protein_kinase_ATP_BS"/>
</dbReference>
<evidence type="ECO:0000256" key="10">
    <source>
        <dbReference type="ARBA" id="ARBA00022692"/>
    </source>
</evidence>
<dbReference type="InterPro" id="IPR000719">
    <property type="entry name" value="Prot_kinase_dom"/>
</dbReference>
<organism evidence="29 30">
    <name type="scientific">Urochloa decumbens</name>
    <dbReference type="NCBI Taxonomy" id="240449"/>
    <lineage>
        <taxon>Eukaryota</taxon>
        <taxon>Viridiplantae</taxon>
        <taxon>Streptophyta</taxon>
        <taxon>Embryophyta</taxon>
        <taxon>Tracheophyta</taxon>
        <taxon>Spermatophyta</taxon>
        <taxon>Magnoliopsida</taxon>
        <taxon>Liliopsida</taxon>
        <taxon>Poales</taxon>
        <taxon>Poaceae</taxon>
        <taxon>PACMAD clade</taxon>
        <taxon>Panicoideae</taxon>
        <taxon>Panicodae</taxon>
        <taxon>Paniceae</taxon>
        <taxon>Melinidinae</taxon>
        <taxon>Urochloa</taxon>
    </lineage>
</organism>
<comment type="catalytic activity">
    <reaction evidence="21">
        <text>L-seryl-[protein] + ATP = O-phospho-L-seryl-[protein] + ADP + H(+)</text>
        <dbReference type="Rhea" id="RHEA:17989"/>
        <dbReference type="Rhea" id="RHEA-COMP:9863"/>
        <dbReference type="Rhea" id="RHEA-COMP:11604"/>
        <dbReference type="ChEBI" id="CHEBI:15378"/>
        <dbReference type="ChEBI" id="CHEBI:29999"/>
        <dbReference type="ChEBI" id="CHEBI:30616"/>
        <dbReference type="ChEBI" id="CHEBI:83421"/>
        <dbReference type="ChEBI" id="CHEBI:456216"/>
        <dbReference type="EC" id="2.7.11.1"/>
    </reaction>
</comment>
<dbReference type="InterPro" id="IPR003591">
    <property type="entry name" value="Leu-rich_rpt_typical-subtyp"/>
</dbReference>
<evidence type="ECO:0000256" key="25">
    <source>
        <dbReference type="PROSITE-ProRule" id="PRU10141"/>
    </source>
</evidence>
<dbReference type="InterPro" id="IPR008271">
    <property type="entry name" value="Ser/Thr_kinase_AS"/>
</dbReference>
<dbReference type="GO" id="GO:0005524">
    <property type="term" value="F:ATP binding"/>
    <property type="evidence" value="ECO:0007669"/>
    <property type="project" value="UniProtKB-UniRule"/>
</dbReference>
<evidence type="ECO:0000256" key="13">
    <source>
        <dbReference type="ARBA" id="ARBA00022741"/>
    </source>
</evidence>
<reference evidence="30" key="1">
    <citation type="submission" date="2024-06" db="EMBL/GenBank/DDBJ databases">
        <authorList>
            <person name="Ryan C."/>
        </authorList>
    </citation>
    <scope>NUCLEOTIDE SEQUENCE [LARGE SCALE GENOMIC DNA]</scope>
</reference>
<evidence type="ECO:0000256" key="9">
    <source>
        <dbReference type="ARBA" id="ARBA00022679"/>
    </source>
</evidence>
<name>A0ABC9A3A0_9POAL</name>
<dbReference type="InterPro" id="IPR013210">
    <property type="entry name" value="LRR_N_plant-typ"/>
</dbReference>
<comment type="function">
    <text evidence="22">Receptor kinase that detects X.oryzae pv. oryzae protein Ax21 to promote innate immunity. Following X.oryzae pv. oryzae protein Ax21 detection, undergoes cleavage, releasing the processed protein kinase Xa21 chain.</text>
</comment>
<dbReference type="FunFam" id="1.10.510.10:FF:000358">
    <property type="entry name" value="Putative leucine-rich repeat receptor-like serine/threonine-protein kinase"/>
    <property type="match status" value="1"/>
</dbReference>
<evidence type="ECO:0000256" key="7">
    <source>
        <dbReference type="ARBA" id="ARBA00022553"/>
    </source>
</evidence>
<dbReference type="Gene3D" id="3.30.200.20">
    <property type="entry name" value="Phosphorylase Kinase, domain 1"/>
    <property type="match status" value="1"/>
</dbReference>
<dbReference type="SMART" id="SM00369">
    <property type="entry name" value="LRR_TYP"/>
    <property type="match status" value="9"/>
</dbReference>
<dbReference type="GO" id="GO:0005789">
    <property type="term" value="C:endoplasmic reticulum membrane"/>
    <property type="evidence" value="ECO:0007669"/>
    <property type="project" value="UniProtKB-SubCell"/>
</dbReference>
<keyword evidence="30" id="KW-1185">Reference proteome</keyword>
<dbReference type="Gene3D" id="1.10.510.10">
    <property type="entry name" value="Transferase(Phosphotransferase) domain 1"/>
    <property type="match status" value="1"/>
</dbReference>
<dbReference type="FunFam" id="3.80.10.10:FF:000383">
    <property type="entry name" value="Leucine-rich repeat receptor protein kinase EMS1"/>
    <property type="match status" value="1"/>
</dbReference>
<dbReference type="Pfam" id="PF00560">
    <property type="entry name" value="LRR_1"/>
    <property type="match status" value="9"/>
</dbReference>
<evidence type="ECO:0000256" key="23">
    <source>
        <dbReference type="ARBA" id="ARBA00056628"/>
    </source>
</evidence>
<evidence type="ECO:0000313" key="30">
    <source>
        <dbReference type="Proteomes" id="UP001497457"/>
    </source>
</evidence>
<dbReference type="GO" id="GO:0005886">
    <property type="term" value="C:plasma membrane"/>
    <property type="evidence" value="ECO:0007669"/>
    <property type="project" value="UniProtKB-SubCell"/>
</dbReference>
<evidence type="ECO:0000256" key="14">
    <source>
        <dbReference type="ARBA" id="ARBA00022777"/>
    </source>
</evidence>
<reference evidence="29 30" key="2">
    <citation type="submission" date="2024-10" db="EMBL/GenBank/DDBJ databases">
        <authorList>
            <person name="Ryan C."/>
        </authorList>
    </citation>
    <scope>NUCLEOTIDE SEQUENCE [LARGE SCALE GENOMIC DNA]</scope>
</reference>
<evidence type="ECO:0000256" key="27">
    <source>
        <dbReference type="SAM" id="SignalP"/>
    </source>
</evidence>
<keyword evidence="7" id="KW-0597">Phosphoprotein</keyword>
<evidence type="ECO:0000256" key="19">
    <source>
        <dbReference type="ARBA" id="ARBA00023180"/>
    </source>
</evidence>
<keyword evidence="8" id="KW-0433">Leucine-rich repeat</keyword>
<keyword evidence="13 25" id="KW-0547">Nucleotide-binding</keyword>
<proteinExistence type="inferred from homology"/>
<dbReference type="InterPro" id="IPR051809">
    <property type="entry name" value="Plant_receptor-like_S/T_kinase"/>
</dbReference>
<gene>
    <name evidence="29" type="ORF">URODEC1_LOCUS49579</name>
</gene>
<dbReference type="EMBL" id="OZ075112">
    <property type="protein sequence ID" value="CAL4969362.1"/>
    <property type="molecule type" value="Genomic_DNA"/>
</dbReference>
<dbReference type="PANTHER" id="PTHR27008:SF499">
    <property type="entry name" value="OS06G0581500 PROTEIN"/>
    <property type="match status" value="1"/>
</dbReference>
<evidence type="ECO:0000256" key="26">
    <source>
        <dbReference type="SAM" id="Phobius"/>
    </source>
</evidence>
<evidence type="ECO:0000256" key="21">
    <source>
        <dbReference type="ARBA" id="ARBA00048679"/>
    </source>
</evidence>
<feature type="binding site" evidence="25">
    <location>
        <position position="862"/>
    </location>
    <ligand>
        <name>ATP</name>
        <dbReference type="ChEBI" id="CHEBI:30616"/>
    </ligand>
</feature>
<evidence type="ECO:0000313" key="29">
    <source>
        <dbReference type="EMBL" id="CAL4969362.1"/>
    </source>
</evidence>
<protein>
    <recommendedName>
        <fullName evidence="24">Receptor kinase-like protein Xa21</fullName>
        <ecNumber evidence="4">2.7.11.1</ecNumber>
    </recommendedName>
</protein>
<evidence type="ECO:0000256" key="3">
    <source>
        <dbReference type="ARBA" id="ARBA00008684"/>
    </source>
</evidence>
<keyword evidence="14" id="KW-0418">Kinase</keyword>
<dbReference type="GO" id="GO:0004674">
    <property type="term" value="F:protein serine/threonine kinase activity"/>
    <property type="evidence" value="ECO:0007669"/>
    <property type="project" value="UniProtKB-KW"/>
</dbReference>
<feature type="domain" description="Protein kinase" evidence="28">
    <location>
        <begin position="833"/>
        <end position="1100"/>
    </location>
</feature>
<dbReference type="FunFam" id="3.80.10.10:FF:000041">
    <property type="entry name" value="LRR receptor-like serine/threonine-protein kinase ERECTA"/>
    <property type="match status" value="1"/>
</dbReference>
<dbReference type="SUPFAM" id="SSF56112">
    <property type="entry name" value="Protein kinase-like (PK-like)"/>
    <property type="match status" value="1"/>
</dbReference>
<keyword evidence="9" id="KW-0808">Transferase</keyword>
<sequence length="1151" mass="125485">MAGLLRNLHRHFSVIVHVSLLLFAMPSLTVSAININNPSFTKKSFVDRQALLSFKLQIDDPLGALTTWHNDSAKFCNWQGITCSKKHANRVVALDLHSKGLVGQIPLSIANLSFLTTIDLSDNHLHGAIPYEIGGLKRLRKLNLSMNSIDGMIPAALSSLSSLEEISLWNNSLTGEIPSNLSRCSILKFIHFSSNKLQGRIPPWIGTLPALQALILSGNNFVGNIPDSLGTTPSLTYVNLGKNYLTGGLPHNITNNQALQYLVLPYNSLSGRMPPELFNSSSLMMLDLTSNNFTGAIPSVSTVSSPLFSLTLGGNSLSGSIPISLANFSSLSILYLSDNNLVGSIPDSMGMLNLERLDISINELSGLVPYCIYNMSSLTFLGMGNNSFSGKLPWNIGLLLPSISTLILQANRFEGPIPASLVNVSSLEVLDLGVNSFQGLVPKLGTLAMLKELDIGMNHLVEQDWGSLSSLTNCSNLAKLLLDDNKFKGSLPESVGNFTINMNWLWLSKNNFSGTIPSSIGNLKNLTLLYADQNQLTGSIPSTIGNLHKLGSLSLARNKLTGAIPNSIGNLDQVEELYLDNNELEGQIPSTLEDCKNLLILNLSSNSLDGSIPAELFRLSSLSRGLDLSHNLFSGSIPSQVGSLINLGQLYLSGNLLSGKVPSSLGQCVLLQSLKLDQNSLDGSIPDSFINLKGIEKMDLSQNQLSGPIPSFFESYTSLQYLNLSFNDFTGPVPIGSPFNSTSEVSLQGNKMLCELTVIHGLPPCLTFNSSGKGVSYILKIVLPLGVFSLLSLLCLLWLFFTKRERQPQKVFISNTKLKKVSYADIFKGTNHFSHDNLVGMGRFGAVYKAVLDVAALPVAIKVFNLEQHGSVKSFCDECKVLKRIRHRNLINVITLCSTIDHSGKEFKALIFEYMPNGSLDKWIHPMTYGSQERPLSLGQRINIAMDIAYALDYLHNHCVPALVHCDLKPSNILLDYEMTAHVADFGLTKFLYTSSCVQHNSSSMSCGPIGSIGYIAPEYAMGVKNTTEGDVYSYGVLLLQMITGKRPTDEIFKDGLDLHKFVYAAFPGRISEILDPNLLQELSNVGSSSEEQNCVEAWMHGCIIPLVEIGLLCCMELPRQRMRMGDVCAEVAGIKDDYLMSLQSEECGGY</sequence>
<keyword evidence="10 26" id="KW-0812">Transmembrane</keyword>
<dbReference type="AlphaFoldDB" id="A0ABC9A3A0"/>
<dbReference type="FunFam" id="3.80.10.10:FF:000288">
    <property type="entry name" value="LRR receptor-like serine/threonine-protein kinase EFR"/>
    <property type="match status" value="1"/>
</dbReference>
<keyword evidence="5" id="KW-1003">Cell membrane</keyword>
<dbReference type="InterPro" id="IPR011009">
    <property type="entry name" value="Kinase-like_dom_sf"/>
</dbReference>
<evidence type="ECO:0000256" key="18">
    <source>
        <dbReference type="ARBA" id="ARBA00023170"/>
    </source>
</evidence>
<evidence type="ECO:0000259" key="28">
    <source>
        <dbReference type="PROSITE" id="PS50011"/>
    </source>
</evidence>
<evidence type="ECO:0000256" key="2">
    <source>
        <dbReference type="ARBA" id="ARBA00004389"/>
    </source>
</evidence>
<evidence type="ECO:0000256" key="8">
    <source>
        <dbReference type="ARBA" id="ARBA00022614"/>
    </source>
</evidence>
<dbReference type="EC" id="2.7.11.1" evidence="4"/>
<keyword evidence="11 27" id="KW-0732">Signal</keyword>
<evidence type="ECO:0000256" key="5">
    <source>
        <dbReference type="ARBA" id="ARBA00022475"/>
    </source>
</evidence>
<dbReference type="Pfam" id="PF13855">
    <property type="entry name" value="LRR_8"/>
    <property type="match status" value="2"/>
</dbReference>
<evidence type="ECO:0000256" key="22">
    <source>
        <dbReference type="ARBA" id="ARBA00054320"/>
    </source>
</evidence>
<evidence type="ECO:0000256" key="6">
    <source>
        <dbReference type="ARBA" id="ARBA00022527"/>
    </source>
</evidence>
<evidence type="ECO:0000256" key="16">
    <source>
        <dbReference type="ARBA" id="ARBA00022989"/>
    </source>
</evidence>
<dbReference type="Pfam" id="PF08263">
    <property type="entry name" value="LRRNT_2"/>
    <property type="match status" value="1"/>
</dbReference>
<keyword evidence="19" id="KW-0325">Glycoprotein</keyword>
<evidence type="ECO:0000256" key="24">
    <source>
        <dbReference type="ARBA" id="ARBA00072040"/>
    </source>
</evidence>
<dbReference type="PANTHER" id="PTHR27008">
    <property type="entry name" value="OS04G0122200 PROTEIN"/>
    <property type="match status" value="1"/>
</dbReference>
<comment type="function">
    <text evidence="23">The processed protein kinase Xa21 chain released by protein cleavage after X.oryzae pv. oryzae protein Ax21 detection translocates into the nucleus where it can bind and regulate WRKY62, a transcription factor. Confers resistance to the bacterial pathogen X.oryzae pv. oryzae (Xoo).</text>
</comment>
<evidence type="ECO:0000256" key="11">
    <source>
        <dbReference type="ARBA" id="ARBA00022729"/>
    </source>
</evidence>
<evidence type="ECO:0000256" key="17">
    <source>
        <dbReference type="ARBA" id="ARBA00023136"/>
    </source>
</evidence>